<dbReference type="UniPathway" id="UPA00109">
    <property type="reaction ID" value="UER00182"/>
</dbReference>
<keyword evidence="8 10" id="KW-0460">Magnesium</keyword>
<evidence type="ECO:0000256" key="5">
    <source>
        <dbReference type="ARBA" id="ARBA00022679"/>
    </source>
</evidence>
<evidence type="ECO:0000259" key="11">
    <source>
        <dbReference type="Pfam" id="PF00365"/>
    </source>
</evidence>
<accession>A0A1F2WKA6</accession>
<dbReference type="GO" id="GO:0005945">
    <property type="term" value="C:6-phosphofructokinase complex"/>
    <property type="evidence" value="ECO:0007669"/>
    <property type="project" value="TreeGrafter"/>
</dbReference>
<feature type="binding site" evidence="10">
    <location>
        <position position="10"/>
    </location>
    <ligand>
        <name>diphosphate</name>
        <dbReference type="ChEBI" id="CHEBI:33019"/>
    </ligand>
</feature>
<evidence type="ECO:0000256" key="2">
    <source>
        <dbReference type="ARBA" id="ARBA00004496"/>
    </source>
</evidence>
<dbReference type="GO" id="GO:0006002">
    <property type="term" value="P:fructose 6-phosphate metabolic process"/>
    <property type="evidence" value="ECO:0007669"/>
    <property type="project" value="InterPro"/>
</dbReference>
<evidence type="ECO:0000313" key="12">
    <source>
        <dbReference type="EMBL" id="OFW57295.1"/>
    </source>
</evidence>
<feature type="site" description="Important for catalytic activity and substrate specificity; stabilizes the transition state when the phosphoryl donor is PPi; prevents ATP from binding by mimicking the alpha-phosphate group of ATP" evidence="10">
    <location>
        <position position="103"/>
    </location>
</feature>
<dbReference type="GO" id="GO:0042802">
    <property type="term" value="F:identical protein binding"/>
    <property type="evidence" value="ECO:0007669"/>
    <property type="project" value="TreeGrafter"/>
</dbReference>
<dbReference type="GO" id="GO:0005524">
    <property type="term" value="F:ATP binding"/>
    <property type="evidence" value="ECO:0007669"/>
    <property type="project" value="InterPro"/>
</dbReference>
<reference evidence="12 13" key="1">
    <citation type="journal article" date="2016" name="Nat. Commun.">
        <title>Thousands of microbial genomes shed light on interconnected biogeochemical processes in an aquifer system.</title>
        <authorList>
            <person name="Anantharaman K."/>
            <person name="Brown C.T."/>
            <person name="Hug L.A."/>
            <person name="Sharon I."/>
            <person name="Castelle C.J."/>
            <person name="Probst A.J."/>
            <person name="Thomas B.C."/>
            <person name="Singh A."/>
            <person name="Wilkins M.J."/>
            <person name="Karaoz U."/>
            <person name="Brodie E.L."/>
            <person name="Williams K.H."/>
            <person name="Hubbard S.S."/>
            <person name="Banfield J.F."/>
        </authorList>
    </citation>
    <scope>NUCLEOTIDE SEQUENCE [LARGE SCALE GENOMIC DNA]</scope>
</reference>
<dbReference type="GO" id="GO:0061621">
    <property type="term" value="P:canonical glycolysis"/>
    <property type="evidence" value="ECO:0007669"/>
    <property type="project" value="TreeGrafter"/>
</dbReference>
<dbReference type="EC" id="2.7.1.90" evidence="10"/>
<evidence type="ECO:0000256" key="3">
    <source>
        <dbReference type="ARBA" id="ARBA00004679"/>
    </source>
</evidence>
<dbReference type="GO" id="GO:0047334">
    <property type="term" value="F:diphosphate-fructose-6-phosphate 1-phosphotransferase activity"/>
    <property type="evidence" value="ECO:0007669"/>
    <property type="project" value="UniProtKB-EC"/>
</dbReference>
<evidence type="ECO:0000256" key="1">
    <source>
        <dbReference type="ARBA" id="ARBA00001946"/>
    </source>
</evidence>
<dbReference type="PIRSF" id="PIRSF000532">
    <property type="entry name" value="ATP_PFK_prok"/>
    <property type="match status" value="1"/>
</dbReference>
<dbReference type="SUPFAM" id="SSF53784">
    <property type="entry name" value="Phosphofructokinase"/>
    <property type="match status" value="1"/>
</dbReference>
<protein>
    <recommendedName>
        <fullName evidence="10">Pyrophosphate--fructose 6-phosphate 1-phosphotransferase</fullName>
        <ecNumber evidence="10">2.7.1.90</ecNumber>
    </recommendedName>
    <alternativeName>
        <fullName evidence="10">6-phosphofructokinase, pyrophosphate dependent</fullName>
    </alternativeName>
    <alternativeName>
        <fullName evidence="10">PPi-dependent phosphofructokinase</fullName>
        <shortName evidence="10">PPi-PFK</shortName>
    </alternativeName>
    <alternativeName>
        <fullName evidence="10">Pyrophosphate-dependent 6-phosphofructose-1-kinase</fullName>
    </alternativeName>
</protein>
<dbReference type="InterPro" id="IPR035966">
    <property type="entry name" value="PKF_sf"/>
</dbReference>
<comment type="cofactor">
    <cofactor evidence="1 10">
        <name>Mg(2+)</name>
        <dbReference type="ChEBI" id="CHEBI:18420"/>
    </cofactor>
</comment>
<comment type="subunit">
    <text evidence="10">Homodimer or homotetramer.</text>
</comment>
<evidence type="ECO:0000256" key="10">
    <source>
        <dbReference type="HAMAP-Rule" id="MF_01976"/>
    </source>
</evidence>
<dbReference type="EMBL" id="MELK01000035">
    <property type="protein sequence ID" value="OFW57295.1"/>
    <property type="molecule type" value="Genomic_DNA"/>
</dbReference>
<dbReference type="InterPro" id="IPR012003">
    <property type="entry name" value="ATP_PFK_prok-type"/>
</dbReference>
<feature type="binding site" evidence="10">
    <location>
        <position position="102"/>
    </location>
    <ligand>
        <name>Mg(2+)</name>
        <dbReference type="ChEBI" id="CHEBI:18420"/>
        <note>catalytic</note>
    </ligand>
</feature>
<feature type="binding site" evidence="10">
    <location>
        <position position="266"/>
    </location>
    <ligand>
        <name>substrate</name>
        <note>ligand shared between dimeric partners</note>
    </ligand>
</feature>
<evidence type="ECO:0000313" key="13">
    <source>
        <dbReference type="Proteomes" id="UP000177876"/>
    </source>
</evidence>
<feature type="binding site" evidence="10">
    <location>
        <position position="161"/>
    </location>
    <ligand>
        <name>substrate</name>
        <note>ligand shared between dimeric partners</note>
    </ligand>
</feature>
<dbReference type="GO" id="GO:0048029">
    <property type="term" value="F:monosaccharide binding"/>
    <property type="evidence" value="ECO:0007669"/>
    <property type="project" value="TreeGrafter"/>
</dbReference>
<dbReference type="Gene3D" id="3.40.50.460">
    <property type="entry name" value="Phosphofructokinase domain"/>
    <property type="match status" value="1"/>
</dbReference>
<feature type="domain" description="Phosphofructokinase" evidence="11">
    <location>
        <begin position="2"/>
        <end position="298"/>
    </location>
</feature>
<evidence type="ECO:0000256" key="9">
    <source>
        <dbReference type="ARBA" id="ARBA00023152"/>
    </source>
</evidence>
<dbReference type="Pfam" id="PF00365">
    <property type="entry name" value="PFK"/>
    <property type="match status" value="1"/>
</dbReference>
<dbReference type="FunFam" id="3.40.50.460:FF:000002">
    <property type="entry name" value="ATP-dependent 6-phosphofructokinase"/>
    <property type="match status" value="1"/>
</dbReference>
<organism evidence="12 13">
    <name type="scientific">Candidatus Solincola sediminis</name>
    <dbReference type="NCBI Taxonomy" id="1797199"/>
    <lineage>
        <taxon>Bacteria</taxon>
        <taxon>Bacillati</taxon>
        <taxon>Actinomycetota</taxon>
        <taxon>Candidatus Geothermincolia</taxon>
        <taxon>Candidatus Geothermincolales</taxon>
        <taxon>Candidatus Geothermincolaceae</taxon>
        <taxon>Candidatus Solincola</taxon>
    </lineage>
</organism>
<dbReference type="PROSITE" id="PS00433">
    <property type="entry name" value="PHOSPHOFRUCTOKINASE"/>
    <property type="match status" value="1"/>
</dbReference>
<dbReference type="Proteomes" id="UP000177876">
    <property type="component" value="Unassembled WGS sequence"/>
</dbReference>
<dbReference type="InterPro" id="IPR015912">
    <property type="entry name" value="Phosphofructokinase_CS"/>
</dbReference>
<dbReference type="GO" id="GO:0030388">
    <property type="term" value="P:fructose 1,6-bisphosphate metabolic process"/>
    <property type="evidence" value="ECO:0007669"/>
    <property type="project" value="TreeGrafter"/>
</dbReference>
<keyword evidence="7 10" id="KW-0418">Kinase</keyword>
<dbReference type="GO" id="GO:0016208">
    <property type="term" value="F:AMP binding"/>
    <property type="evidence" value="ECO:0007669"/>
    <property type="project" value="TreeGrafter"/>
</dbReference>
<keyword evidence="4 10" id="KW-0963">Cytoplasm</keyword>
<feature type="binding site" description="in other chain" evidence="10">
    <location>
        <begin position="168"/>
        <end position="170"/>
    </location>
    <ligand>
        <name>substrate</name>
        <note>ligand shared between dimeric partners</note>
    </ligand>
</feature>
<comment type="caution">
    <text evidence="12">The sequence shown here is derived from an EMBL/GenBank/DDBJ whole genome shotgun (WGS) entry which is preliminary data.</text>
</comment>
<comment type="activity regulation">
    <text evidence="10">Non-allosteric.</text>
</comment>
<dbReference type="InterPro" id="IPR022953">
    <property type="entry name" value="ATP_PFK"/>
</dbReference>
<dbReference type="AlphaFoldDB" id="A0A1F2WKA6"/>
<comment type="catalytic activity">
    <reaction evidence="10">
        <text>beta-D-fructose 6-phosphate + diphosphate = beta-D-fructose 1,6-bisphosphate + phosphate + H(+)</text>
        <dbReference type="Rhea" id="RHEA:13613"/>
        <dbReference type="ChEBI" id="CHEBI:15378"/>
        <dbReference type="ChEBI" id="CHEBI:32966"/>
        <dbReference type="ChEBI" id="CHEBI:33019"/>
        <dbReference type="ChEBI" id="CHEBI:43474"/>
        <dbReference type="ChEBI" id="CHEBI:57634"/>
        <dbReference type="EC" id="2.7.1.90"/>
    </reaction>
</comment>
<feature type="binding site" description="in other chain" evidence="10">
    <location>
        <begin position="272"/>
        <end position="275"/>
    </location>
    <ligand>
        <name>substrate</name>
        <note>ligand shared between dimeric partners</note>
    </ligand>
</feature>
<keyword evidence="6 10" id="KW-0479">Metal-binding</keyword>
<comment type="pathway">
    <text evidence="3 10">Carbohydrate degradation; glycolysis; D-glyceraldehyde 3-phosphate and glycerone phosphate from D-glucose: step 3/4.</text>
</comment>
<dbReference type="GO" id="GO:0003872">
    <property type="term" value="F:6-phosphofructokinase activity"/>
    <property type="evidence" value="ECO:0007669"/>
    <property type="project" value="UniProtKB-UniRule"/>
</dbReference>
<feature type="active site" description="Proton acceptor" evidence="10">
    <location>
        <position position="126"/>
    </location>
</feature>
<dbReference type="GO" id="GO:0046872">
    <property type="term" value="F:metal ion binding"/>
    <property type="evidence" value="ECO:0007669"/>
    <property type="project" value="UniProtKB-KW"/>
</dbReference>
<dbReference type="NCBIfam" id="TIGR02483">
    <property type="entry name" value="PFK_mixed"/>
    <property type="match status" value="1"/>
</dbReference>
<keyword evidence="5 10" id="KW-0808">Transferase</keyword>
<comment type="similarity">
    <text evidence="10">Belongs to the phosphofructokinase type A (PFKA) family. Mixed-substrate PFK group III subfamily.</text>
</comment>
<feature type="binding site" description="in other chain" evidence="10">
    <location>
        <position position="221"/>
    </location>
    <ligand>
        <name>substrate</name>
        <note>ligand shared between dimeric partners</note>
    </ligand>
</feature>
<dbReference type="HAMAP" id="MF_01976">
    <property type="entry name" value="Phosphofructokinase_III"/>
    <property type="match status" value="1"/>
</dbReference>
<dbReference type="PANTHER" id="PTHR13697:SF52">
    <property type="entry name" value="ATP-DEPENDENT 6-PHOSPHOFRUCTOKINASE 3"/>
    <property type="match status" value="1"/>
</dbReference>
<dbReference type="InterPro" id="IPR000023">
    <property type="entry name" value="Phosphofructokinase_dom"/>
</dbReference>
<dbReference type="STRING" id="1797197.A2Y75_07650"/>
<dbReference type="NCBIfam" id="NF002872">
    <property type="entry name" value="PRK03202.1"/>
    <property type="match status" value="1"/>
</dbReference>
<gene>
    <name evidence="10" type="primary">pfp</name>
    <name evidence="12" type="ORF">A2Y75_07650</name>
</gene>
<dbReference type="PANTHER" id="PTHR13697">
    <property type="entry name" value="PHOSPHOFRUCTOKINASE"/>
    <property type="match status" value="1"/>
</dbReference>
<proteinExistence type="inferred from homology"/>
<dbReference type="PRINTS" id="PR00476">
    <property type="entry name" value="PHFRCTKINASE"/>
</dbReference>
<evidence type="ECO:0000256" key="7">
    <source>
        <dbReference type="ARBA" id="ARBA00022777"/>
    </source>
</evidence>
<evidence type="ECO:0000256" key="8">
    <source>
        <dbReference type="ARBA" id="ARBA00022842"/>
    </source>
</evidence>
<dbReference type="GO" id="GO:0070095">
    <property type="term" value="F:fructose-6-phosphate binding"/>
    <property type="evidence" value="ECO:0007669"/>
    <property type="project" value="TreeGrafter"/>
</dbReference>
<dbReference type="InterPro" id="IPR012829">
    <property type="entry name" value="Phosphofructokinase_III"/>
</dbReference>
<evidence type="ECO:0000256" key="6">
    <source>
        <dbReference type="ARBA" id="ARBA00022723"/>
    </source>
</evidence>
<dbReference type="Gene3D" id="3.40.50.450">
    <property type="match status" value="1"/>
</dbReference>
<name>A0A1F2WKA6_9ACTN</name>
<comment type="function">
    <text evidence="10">Catalyzes the phosphorylation of D-fructose 6-phosphate, the first committing step of glycolysis. Uses inorganic phosphate (PPi) as phosphoryl donor instead of ATP like common ATP-dependent phosphofructokinases (ATP-PFKs), which renders the reaction reversible, and can thus function both in glycolysis and gluconeogenesis. Consistently, PPi-PFK can replace the enzymes of both the forward (ATP-PFK) and reverse (fructose-bisphosphatase (FBPase)) reactions.</text>
</comment>
<sequence length="341" mass="36792">MRIGLLTGGGDSSAINAAIRSVVRVAIGEGFQVIGIKLGWRGLIYDEVEPLFLGSVSGILHRGGTILGTSRTNPFNIESGVDNILVNVRKHGIDAIIAIGGDDTNGVAHRLAEFGLKCVGVPQTIDNDMPGTDYSIGFDSAVQVACDALDKLHTTAFSHHRIMVLEVMGRDAGWIALIAGIAGGADTILVPEVPFTLEEVIERIERRRLMNKPFSIIVVSEGAKPAGREEQFTRDQKKDPFGHVRLGGIGNWLADQIEEKTGNETRVTHLGHLQRGGTPTVFDRVLATRLGARAVEMVKQGQFDSMACICANEVSGIFYNDALTGVKHVDLSLLELAKRFF</sequence>
<evidence type="ECO:0000256" key="4">
    <source>
        <dbReference type="ARBA" id="ARBA00022490"/>
    </source>
</evidence>
<comment type="subcellular location">
    <subcellularLocation>
        <location evidence="2 10">Cytoplasm</location>
    </subcellularLocation>
</comment>
<comment type="caution">
    <text evidence="10">Lacks conserved residue(s) required for the propagation of feature annotation.</text>
</comment>
<keyword evidence="9 10" id="KW-0324">Glycolysis</keyword>
<feature type="binding site" description="in other chain" evidence="10">
    <location>
        <begin position="124"/>
        <end position="126"/>
    </location>
    <ligand>
        <name>substrate</name>
        <note>ligand shared between dimeric partners</note>
    </ligand>
</feature>